<name>A0A290WYI6_9BURK</name>
<evidence type="ECO:0000256" key="1">
    <source>
        <dbReference type="SAM" id="Coils"/>
    </source>
</evidence>
<keyword evidence="1" id="KW-0175">Coiled coil</keyword>
<dbReference type="KEGG" id="jsv:CNX70_18565"/>
<keyword evidence="3" id="KW-1185">Reference proteome</keyword>
<dbReference type="AlphaFoldDB" id="A0A290WYI6"/>
<dbReference type="EMBL" id="CP023422">
    <property type="protein sequence ID" value="ATD61937.1"/>
    <property type="molecule type" value="Genomic_DNA"/>
</dbReference>
<dbReference type="RefSeq" id="WP_096235991.1">
    <property type="nucleotide sequence ID" value="NZ_CP023422.1"/>
</dbReference>
<proteinExistence type="predicted"/>
<evidence type="ECO:0000313" key="2">
    <source>
        <dbReference type="EMBL" id="ATD61937.1"/>
    </source>
</evidence>
<gene>
    <name evidence="2" type="ORF">CNX70_18565</name>
</gene>
<dbReference type="Gene3D" id="1.20.1600.10">
    <property type="entry name" value="Outer membrane efflux proteins (OEP)"/>
    <property type="match status" value="1"/>
</dbReference>
<sequence>MFSKFATHSFASSHFKKASFNAVIAACAFIPVFSYAESASLTLDQALQMATLASASNKAAQASVLASTEASAKANQLPDPTLKVGLDNLPVTGRDKFSTTADFMTMRRIGIEQQWVSSDKRKARLDRSKRAIEAEEGGYLENVAKVREEAGSAWISVLYAQRAAGLYKLIEKEMAEDLNAAQASHRSAKGTASDVLQSQLELVQGKDDTRKAEQASRAARIGLSRWLRVPVDSVADETPTLVTHVADIPLADLEKYHPIVLLARRAVSLADADTNVAAKERSPDWSFEAGFAQRGSQYSNMISIGISIPLTVNRPQRQDRDIAEKSAMGTKARLQYEDAVLEQQTQIQMLSADLESLKERISELKSTLLPPSRQQVDLAVAAYRSGAGTLTSVFKAKRASLEKQLLINELEKEAALTWAKLELHVIPHDMPSSTRNVQ</sequence>
<evidence type="ECO:0000313" key="3">
    <source>
        <dbReference type="Proteomes" id="UP000218437"/>
    </source>
</evidence>
<dbReference type="GO" id="GO:0015562">
    <property type="term" value="F:efflux transmembrane transporter activity"/>
    <property type="evidence" value="ECO:0007669"/>
    <property type="project" value="InterPro"/>
</dbReference>
<reference evidence="2 3" key="1">
    <citation type="submission" date="2017-09" db="EMBL/GenBank/DDBJ databases">
        <title>Complete genome sequence of Janthinobacterium svalbardensis PAMC 27463.</title>
        <authorList>
            <person name="Cho Y.-J."/>
            <person name="Cho A."/>
            <person name="Kim O.-S."/>
            <person name="Lee J.-I."/>
        </authorList>
    </citation>
    <scope>NUCLEOTIDE SEQUENCE [LARGE SCALE GENOMIC DNA]</scope>
    <source>
        <strain evidence="2 3">PAMC 27463</strain>
    </source>
</reference>
<feature type="coiled-coil region" evidence="1">
    <location>
        <begin position="340"/>
        <end position="367"/>
    </location>
</feature>
<organism evidence="2 3">
    <name type="scientific">Janthinobacterium svalbardensis</name>
    <dbReference type="NCBI Taxonomy" id="368607"/>
    <lineage>
        <taxon>Bacteria</taxon>
        <taxon>Pseudomonadati</taxon>
        <taxon>Pseudomonadota</taxon>
        <taxon>Betaproteobacteria</taxon>
        <taxon>Burkholderiales</taxon>
        <taxon>Oxalobacteraceae</taxon>
        <taxon>Janthinobacterium</taxon>
    </lineage>
</organism>
<dbReference type="PANTHER" id="PTHR30203:SF24">
    <property type="entry name" value="BLR4935 PROTEIN"/>
    <property type="match status" value="1"/>
</dbReference>
<accession>A0A290WYI6</accession>
<dbReference type="SUPFAM" id="SSF56954">
    <property type="entry name" value="Outer membrane efflux proteins (OEP)"/>
    <property type="match status" value="1"/>
</dbReference>
<protein>
    <submittedName>
        <fullName evidence="2">Transporter</fullName>
    </submittedName>
</protein>
<dbReference type="PANTHER" id="PTHR30203">
    <property type="entry name" value="OUTER MEMBRANE CATION EFFLUX PROTEIN"/>
    <property type="match status" value="1"/>
</dbReference>
<dbReference type="InterPro" id="IPR010131">
    <property type="entry name" value="MdtP/NodT-like"/>
</dbReference>
<dbReference type="Proteomes" id="UP000218437">
    <property type="component" value="Chromosome"/>
</dbReference>